<dbReference type="Proteomes" id="UP000316517">
    <property type="component" value="Unassembled WGS sequence"/>
</dbReference>
<dbReference type="InterPro" id="IPR050399">
    <property type="entry name" value="HPr"/>
</dbReference>
<evidence type="ECO:0000256" key="1">
    <source>
        <dbReference type="ARBA" id="ARBA00004496"/>
    </source>
</evidence>
<keyword evidence="3" id="KW-0598">Phosphotransferase system</keyword>
<dbReference type="CDD" id="cd00367">
    <property type="entry name" value="PTS-HPr_like"/>
    <property type="match status" value="1"/>
</dbReference>
<evidence type="ECO:0000256" key="3">
    <source>
        <dbReference type="ARBA" id="ARBA00022683"/>
    </source>
</evidence>
<evidence type="ECO:0000256" key="2">
    <source>
        <dbReference type="ARBA" id="ARBA00022490"/>
    </source>
</evidence>
<gene>
    <name evidence="5" type="ORF">E3J68_03820</name>
</gene>
<accession>A0A523TBN1</accession>
<dbReference type="InterPro" id="IPR001020">
    <property type="entry name" value="PTS_HPr_His_P_site"/>
</dbReference>
<dbReference type="GO" id="GO:0009401">
    <property type="term" value="P:phosphoenolpyruvate-dependent sugar phosphotransferase system"/>
    <property type="evidence" value="ECO:0007669"/>
    <property type="project" value="UniProtKB-KW"/>
</dbReference>
<reference evidence="5 6" key="1">
    <citation type="submission" date="2019-03" db="EMBL/GenBank/DDBJ databases">
        <title>Metabolic potential of uncultured bacteria and archaea associated with petroleum seepage in deep-sea sediments.</title>
        <authorList>
            <person name="Dong X."/>
            <person name="Hubert C."/>
        </authorList>
    </citation>
    <scope>NUCLEOTIDE SEQUENCE [LARGE SCALE GENOMIC DNA]</scope>
    <source>
        <strain evidence="5">E44_bin3</strain>
    </source>
</reference>
<name>A0A523TBN1_UNCAE</name>
<dbReference type="NCBIfam" id="TIGR01003">
    <property type="entry name" value="PTS_HPr_family"/>
    <property type="match status" value="1"/>
</dbReference>
<feature type="domain" description="HPr" evidence="4">
    <location>
        <begin position="1"/>
        <end position="88"/>
    </location>
</feature>
<evidence type="ECO:0000259" key="4">
    <source>
        <dbReference type="PROSITE" id="PS51350"/>
    </source>
</evidence>
<keyword evidence="2" id="KW-0963">Cytoplasm</keyword>
<organism evidence="5 6">
    <name type="scientific">Aerophobetes bacterium</name>
    <dbReference type="NCBI Taxonomy" id="2030807"/>
    <lineage>
        <taxon>Bacteria</taxon>
        <taxon>Candidatus Aerophobota</taxon>
    </lineage>
</organism>
<dbReference type="PANTHER" id="PTHR33705:SF2">
    <property type="entry name" value="PHOSPHOCARRIER PROTEIN NPR"/>
    <property type="match status" value="1"/>
</dbReference>
<comment type="caution">
    <text evidence="5">The sequence shown here is derived from an EMBL/GenBank/DDBJ whole genome shotgun (WGS) entry which is preliminary data.</text>
</comment>
<dbReference type="Pfam" id="PF00381">
    <property type="entry name" value="PTS-HPr"/>
    <property type="match status" value="1"/>
</dbReference>
<sequence>MFEREVDITNKVGLHARPASLLVEAAHKFRSRIWIEKDGQVSDGKNIMSLLLLSADKGSSIKIRAEGSDAAEAVQTLVQLVKNKFGEE</sequence>
<dbReference type="EMBL" id="SOJT01000170">
    <property type="protein sequence ID" value="TET27746.1"/>
    <property type="molecule type" value="Genomic_DNA"/>
</dbReference>
<comment type="subcellular location">
    <subcellularLocation>
        <location evidence="1">Cytoplasm</location>
    </subcellularLocation>
</comment>
<dbReference type="PANTHER" id="PTHR33705">
    <property type="entry name" value="PHOSPHOCARRIER PROTEIN HPR"/>
    <property type="match status" value="1"/>
</dbReference>
<dbReference type="AlphaFoldDB" id="A0A523TBN1"/>
<evidence type="ECO:0000313" key="6">
    <source>
        <dbReference type="Proteomes" id="UP000316517"/>
    </source>
</evidence>
<dbReference type="PROSITE" id="PS51350">
    <property type="entry name" value="PTS_HPR_DOM"/>
    <property type="match status" value="1"/>
</dbReference>
<evidence type="ECO:0000313" key="5">
    <source>
        <dbReference type="EMBL" id="TET27746.1"/>
    </source>
</evidence>
<protein>
    <submittedName>
        <fullName evidence="5">HPr family phosphocarrier protein</fullName>
    </submittedName>
</protein>
<dbReference type="Gene3D" id="3.30.1340.10">
    <property type="entry name" value="HPr-like"/>
    <property type="match status" value="1"/>
</dbReference>
<dbReference type="InterPro" id="IPR000032">
    <property type="entry name" value="HPr-like"/>
</dbReference>
<proteinExistence type="predicted"/>
<dbReference type="PRINTS" id="PR00107">
    <property type="entry name" value="PHOSPHOCPHPR"/>
</dbReference>
<dbReference type="InterPro" id="IPR035895">
    <property type="entry name" value="HPr-like_sf"/>
</dbReference>
<dbReference type="GO" id="GO:0005737">
    <property type="term" value="C:cytoplasm"/>
    <property type="evidence" value="ECO:0007669"/>
    <property type="project" value="UniProtKB-SubCell"/>
</dbReference>
<dbReference type="SUPFAM" id="SSF55594">
    <property type="entry name" value="HPr-like"/>
    <property type="match status" value="1"/>
</dbReference>
<dbReference type="PROSITE" id="PS00369">
    <property type="entry name" value="PTS_HPR_HIS"/>
    <property type="match status" value="1"/>
</dbReference>